<evidence type="ECO:0000313" key="7">
    <source>
        <dbReference type="EMBL" id="CAF0980694.1"/>
    </source>
</evidence>
<dbReference type="InterPro" id="IPR000791">
    <property type="entry name" value="Gpr1/Fun34/SatP-like"/>
</dbReference>
<feature type="transmembrane region" description="Helical" evidence="6">
    <location>
        <begin position="196"/>
        <end position="217"/>
    </location>
</feature>
<feature type="transmembrane region" description="Helical" evidence="6">
    <location>
        <begin position="104"/>
        <end position="129"/>
    </location>
</feature>
<evidence type="ECO:0000256" key="5">
    <source>
        <dbReference type="ARBA" id="ARBA00023136"/>
    </source>
</evidence>
<comment type="subcellular location">
    <subcellularLocation>
        <location evidence="1">Membrane</location>
        <topology evidence="1">Multi-pass membrane protein</topology>
    </subcellularLocation>
</comment>
<name>A0A814FAS3_ADIRI</name>
<dbReference type="OrthoDB" id="3648309at2759"/>
<dbReference type="Proteomes" id="UP000663852">
    <property type="component" value="Unassembled WGS sequence"/>
</dbReference>
<evidence type="ECO:0000256" key="1">
    <source>
        <dbReference type="ARBA" id="ARBA00004141"/>
    </source>
</evidence>
<feature type="transmembrane region" description="Helical" evidence="6">
    <location>
        <begin position="141"/>
        <end position="159"/>
    </location>
</feature>
<protein>
    <submittedName>
        <fullName evidence="7">Uncharacterized protein</fullName>
    </submittedName>
</protein>
<keyword evidence="3 6" id="KW-0812">Transmembrane</keyword>
<evidence type="ECO:0000256" key="2">
    <source>
        <dbReference type="ARBA" id="ARBA00005587"/>
    </source>
</evidence>
<keyword evidence="4 6" id="KW-1133">Transmembrane helix</keyword>
<sequence>MSSTEPGLYENVDASTRQAYERFVEFERLMKSYSAQSSPHSRLNPTPLGLCAFALTTFILSMYNAGVGIPVTASHGVVMGLALFYGGLIQLIAGLLEFRIGNNFGALAFCSYGGFWLGLSSLYSGFFGFITYMDSTTVNQAFGVFFLAWTIFTAAMLVSSLRTNVALVALFAFLTLTFILLTACKFQNNDYNLQRAAGAFGIITSIIAWYAAFASLLKQGENSYFSLPVYNLAPQVSQVPTIVIDKPSRSNIRSQKM</sequence>
<dbReference type="AlphaFoldDB" id="A0A814FAS3"/>
<dbReference type="NCBIfam" id="NF038013">
    <property type="entry name" value="AceTr_1"/>
    <property type="match status" value="1"/>
</dbReference>
<dbReference type="PANTHER" id="PTHR31123:SF1">
    <property type="entry name" value="ACCUMULATION OF DYADS PROTEIN 2-RELATED"/>
    <property type="match status" value="1"/>
</dbReference>
<evidence type="ECO:0000256" key="3">
    <source>
        <dbReference type="ARBA" id="ARBA00022692"/>
    </source>
</evidence>
<reference evidence="7" key="1">
    <citation type="submission" date="2021-02" db="EMBL/GenBank/DDBJ databases">
        <authorList>
            <person name="Nowell W R."/>
        </authorList>
    </citation>
    <scope>NUCLEOTIDE SEQUENCE</scope>
</reference>
<evidence type="ECO:0000256" key="4">
    <source>
        <dbReference type="ARBA" id="ARBA00022989"/>
    </source>
</evidence>
<feature type="transmembrane region" description="Helical" evidence="6">
    <location>
        <begin position="165"/>
        <end position="184"/>
    </location>
</feature>
<dbReference type="EMBL" id="CAJNOJ010000055">
    <property type="protein sequence ID" value="CAF0980694.1"/>
    <property type="molecule type" value="Genomic_DNA"/>
</dbReference>
<dbReference type="GO" id="GO:0015123">
    <property type="term" value="F:acetate transmembrane transporter activity"/>
    <property type="evidence" value="ECO:0007669"/>
    <property type="project" value="TreeGrafter"/>
</dbReference>
<keyword evidence="5 6" id="KW-0472">Membrane</keyword>
<accession>A0A814FAS3</accession>
<dbReference type="PANTHER" id="PTHR31123">
    <property type="entry name" value="ACCUMULATION OF DYADS PROTEIN 2-RELATED"/>
    <property type="match status" value="1"/>
</dbReference>
<dbReference type="InterPro" id="IPR051633">
    <property type="entry name" value="AceTr"/>
</dbReference>
<dbReference type="GO" id="GO:0005886">
    <property type="term" value="C:plasma membrane"/>
    <property type="evidence" value="ECO:0007669"/>
    <property type="project" value="TreeGrafter"/>
</dbReference>
<feature type="transmembrane region" description="Helical" evidence="6">
    <location>
        <begin position="47"/>
        <end position="65"/>
    </location>
</feature>
<evidence type="ECO:0000256" key="6">
    <source>
        <dbReference type="SAM" id="Phobius"/>
    </source>
</evidence>
<comment type="similarity">
    <text evidence="2">Belongs to the acetate uptake transporter (AceTr) (TC 2.A.96) family.</text>
</comment>
<dbReference type="Pfam" id="PF01184">
    <property type="entry name" value="Gpr1_Fun34_YaaH"/>
    <property type="match status" value="1"/>
</dbReference>
<gene>
    <name evidence="7" type="ORF">EDS130_LOCUS13859</name>
</gene>
<evidence type="ECO:0000313" key="8">
    <source>
        <dbReference type="Proteomes" id="UP000663852"/>
    </source>
</evidence>
<feature type="transmembrane region" description="Helical" evidence="6">
    <location>
        <begin position="77"/>
        <end position="98"/>
    </location>
</feature>
<organism evidence="7 8">
    <name type="scientific">Adineta ricciae</name>
    <name type="common">Rotifer</name>
    <dbReference type="NCBI Taxonomy" id="249248"/>
    <lineage>
        <taxon>Eukaryota</taxon>
        <taxon>Metazoa</taxon>
        <taxon>Spiralia</taxon>
        <taxon>Gnathifera</taxon>
        <taxon>Rotifera</taxon>
        <taxon>Eurotatoria</taxon>
        <taxon>Bdelloidea</taxon>
        <taxon>Adinetida</taxon>
        <taxon>Adinetidae</taxon>
        <taxon>Adineta</taxon>
    </lineage>
</organism>
<comment type="caution">
    <text evidence="7">The sequence shown here is derived from an EMBL/GenBank/DDBJ whole genome shotgun (WGS) entry which is preliminary data.</text>
</comment>
<proteinExistence type="inferred from homology"/>